<protein>
    <recommendedName>
        <fullName evidence="4 5">DNA replication terminus site-binding protein</fullName>
        <shortName evidence="4">Ter-binding protein</shortName>
    </recommendedName>
</protein>
<evidence type="ECO:0000256" key="3">
    <source>
        <dbReference type="ARBA" id="ARBA00023125"/>
    </source>
</evidence>
<keyword evidence="3 4" id="KW-0238">DNA-binding</keyword>
<organism evidence="6 7">
    <name type="scientific">Ewingella americana (strain ATCC 33852 / DSM 4580 / CCUG 14506 / JCM 5911 / LMG 7869 / NCTC 12157 / CDC 1468-78)</name>
    <dbReference type="NCBI Taxonomy" id="910964"/>
    <lineage>
        <taxon>Bacteria</taxon>
        <taxon>Pseudomonadati</taxon>
        <taxon>Pseudomonadota</taxon>
        <taxon>Gammaproteobacteria</taxon>
        <taxon>Enterobacterales</taxon>
        <taxon>Yersiniaceae</taxon>
        <taxon>Ewingella</taxon>
    </lineage>
</organism>
<dbReference type="eggNOG" id="ENOG502Z895">
    <property type="taxonomic scope" value="Bacteria"/>
</dbReference>
<dbReference type="STRING" id="910964.GEAM_1612"/>
<keyword evidence="1 4" id="KW-0963">Cytoplasm</keyword>
<evidence type="ECO:0000256" key="1">
    <source>
        <dbReference type="ARBA" id="ARBA00022490"/>
    </source>
</evidence>
<dbReference type="Proteomes" id="UP000028640">
    <property type="component" value="Unassembled WGS sequence"/>
</dbReference>
<dbReference type="OrthoDB" id="6298545at2"/>
<keyword evidence="7" id="KW-1185">Reference proteome</keyword>
<dbReference type="GO" id="GO:0006274">
    <property type="term" value="P:DNA replication termination"/>
    <property type="evidence" value="ECO:0007669"/>
    <property type="project" value="UniProtKB-UniRule"/>
</dbReference>
<keyword evidence="2 4" id="KW-0235">DNA replication</keyword>
<dbReference type="Gene3D" id="3.50.14.10">
    <property type="entry name" value="Replication terminator Tus, domain 1 superfamily/Replication terminator Tus"/>
    <property type="match status" value="1"/>
</dbReference>
<dbReference type="Pfam" id="PF05472">
    <property type="entry name" value="Ter"/>
    <property type="match status" value="1"/>
</dbReference>
<proteinExistence type="inferred from homology"/>
<sequence>MSNYDLIGRMNSCFNELELALGDLSRLLKQLELLQARVFSLPEIAKGEEHNPADRIQVTPYVGEAAQQLALQHFQNLFIHHQGENVSSKSAVRLPGVLCYAVDASEHQAALLLIEEVNKLKAELEHIVTVESGLAREQRFEFVHTHLRGLITLNAYRTISYLNDPDSVRFGWANKHIIKNVSRDDVLAQLDKSLKAGRSVPPYSREQWMDNVTREINDVKRIPEHAILKIKRPVKVQPIARVWYRNSQKQVQHPCPLPLIALCLKSPNVQVPKLGELNDYDVSAVKHKYKPEAQSLNLLIKRLHLYTDWSADQVVES</sequence>
<comment type="caution">
    <text evidence="6">The sequence shown here is derived from an EMBL/GenBank/DDBJ whole genome shotgun (WGS) entry which is preliminary data.</text>
</comment>
<dbReference type="InterPro" id="IPR008865">
    <property type="entry name" value="DNA_replication_term_site-bd"/>
</dbReference>
<name>A0A085GE41_EWIA3</name>
<dbReference type="RefSeq" id="WP_034790340.1">
    <property type="nucleotide sequence ID" value="NZ_JMPJ01000045.1"/>
</dbReference>
<evidence type="ECO:0000256" key="4">
    <source>
        <dbReference type="HAMAP-Rule" id="MF_00483"/>
    </source>
</evidence>
<dbReference type="Gene3D" id="3.30.54.10">
    <property type="match status" value="1"/>
</dbReference>
<dbReference type="NCBIfam" id="TIGR02648">
    <property type="entry name" value="rep_term_tus"/>
    <property type="match status" value="1"/>
</dbReference>
<dbReference type="AlphaFoldDB" id="A0A085GE41"/>
<comment type="similarity">
    <text evidence="4">Belongs to the Tus family.</text>
</comment>
<dbReference type="InterPro" id="IPR036384">
    <property type="entry name" value="Tus_sf"/>
</dbReference>
<dbReference type="InterPro" id="IPR036381">
    <property type="entry name" value="Tus_dom1"/>
</dbReference>
<gene>
    <name evidence="4 6" type="primary">tus</name>
    <name evidence="6" type="ORF">GEAM_1612</name>
</gene>
<comment type="function">
    <text evidence="4">Trans-acting protein required for termination of DNA replication. Binds to DNA replication terminator sequences (terA to terF) to prevent the passage of replication forks. The termination efficiency will be affected by the affinity of this protein for the terminator sequence.</text>
</comment>
<reference evidence="6 7" key="1">
    <citation type="submission" date="2014-05" db="EMBL/GenBank/DDBJ databases">
        <title>ATOL: Assembling a taxonomically balanced genome-scale reconstruction of the evolutionary history of the Enterobacteriaceae.</title>
        <authorList>
            <person name="Plunkett G.III."/>
            <person name="Neeno-Eckwall E.C."/>
            <person name="Glasner J.D."/>
            <person name="Perna N.T."/>
        </authorList>
    </citation>
    <scope>NUCLEOTIDE SEQUENCE [LARGE SCALE GENOMIC DNA]</scope>
    <source>
        <strain evidence="6 7">ATCC 33852</strain>
    </source>
</reference>
<dbReference type="GeneID" id="78379959"/>
<evidence type="ECO:0000256" key="5">
    <source>
        <dbReference type="NCBIfam" id="TIGR02648"/>
    </source>
</evidence>
<dbReference type="EMBL" id="JMPJ01000045">
    <property type="protein sequence ID" value="KFC81986.1"/>
    <property type="molecule type" value="Genomic_DNA"/>
</dbReference>
<dbReference type="GO" id="GO:0005737">
    <property type="term" value="C:cytoplasm"/>
    <property type="evidence" value="ECO:0007669"/>
    <property type="project" value="UniProtKB-SubCell"/>
</dbReference>
<evidence type="ECO:0000313" key="7">
    <source>
        <dbReference type="Proteomes" id="UP000028640"/>
    </source>
</evidence>
<accession>A0A085GE41</accession>
<dbReference type="HAMAP" id="MF_00483">
    <property type="entry name" value="Rep_term_Tus"/>
    <property type="match status" value="1"/>
</dbReference>
<comment type="subcellular location">
    <subcellularLocation>
        <location evidence="4">Cytoplasm</location>
    </subcellularLocation>
</comment>
<dbReference type="SUPFAM" id="SSF56596">
    <property type="entry name" value="Replication terminator protein (Tus)"/>
    <property type="match status" value="1"/>
</dbReference>
<evidence type="ECO:0000256" key="2">
    <source>
        <dbReference type="ARBA" id="ARBA00022705"/>
    </source>
</evidence>
<evidence type="ECO:0000313" key="6">
    <source>
        <dbReference type="EMBL" id="KFC81986.1"/>
    </source>
</evidence>
<dbReference type="GO" id="GO:0003677">
    <property type="term" value="F:DNA binding"/>
    <property type="evidence" value="ECO:0007669"/>
    <property type="project" value="UniProtKB-UniRule"/>
</dbReference>